<dbReference type="EMBL" id="CAJVNV010000499">
    <property type="protein sequence ID" value="CAG8217568.1"/>
    <property type="molecule type" value="Genomic_DNA"/>
</dbReference>
<sequence length="635" mass="69712">MNGDPGESPIAPPRKAATRSHRSSRNGKNGPAVTSRAWHFTRGSRGIWGHLFEEKLHTNYHSSISNSSNSSTSSTSSNSSTSSTSSPFSAPFSLSYSQSLSSIPRLLSYPAMSPQQELVPQTESIAEVYATDEASLTSVAPEHQQRWTNLITQFNKTYNYRPDFVARSPGRVNIIGEHIDYSLYDVLPTAVSVDVIMAVKVVPASAEGTTIKIANVSPEKFPTREFNVPHDKDVEIDPKKHEWVNYFRAGLSGALKFLRKEKTDGSLVPASMQILVDGNVPPGGGISSSAAFVCASALAVMKANNHNVSKQDLLDLAVVSERAVGVYSGGMDQAASIFSKRGYLLYTQFFPKFNAHHVPIPTSSDEITFLMAQSFVTSNKADTAPRHYNLRVAECTLAAVILAKHHGVTLPKDNSSLGYSLRNFHNELMTKEGRLQDPLEYQIDSVIQATMDLFTQEEGYTREEMAQLLGITVAELESTFLSAFPVQAERFQLRHRALHCFKEARRVLDFKACLSKATQLDEKRIHYLGQLLNESQESCATAYDCSAPEVDEICAIARRAGTWGSRLTGAGWGGCTVHMLPQGKVEAVTSALRDEYYLKKFPDISKEKLEQAMVISKPSNGSFLVTGAAIDQIPL</sequence>
<name>A0A9W4I4G8_PENNA</name>
<dbReference type="PANTHER" id="PTHR10457:SF7">
    <property type="entry name" value="GALACTOKINASE-RELATED"/>
    <property type="match status" value="1"/>
</dbReference>
<evidence type="ECO:0008006" key="15">
    <source>
        <dbReference type="Google" id="ProtNLM"/>
    </source>
</evidence>
<dbReference type="AlphaFoldDB" id="A0A9W4I4G8"/>
<dbReference type="Pfam" id="PF08544">
    <property type="entry name" value="GHMP_kinases_C"/>
    <property type="match status" value="1"/>
</dbReference>
<dbReference type="OrthoDB" id="187738at2759"/>
<dbReference type="InterPro" id="IPR020568">
    <property type="entry name" value="Ribosomal_Su5_D2-typ_SF"/>
</dbReference>
<evidence type="ECO:0000256" key="6">
    <source>
        <dbReference type="ARBA" id="ARBA00023166"/>
    </source>
</evidence>
<organism evidence="13 14">
    <name type="scientific">Penicillium nalgiovense</name>
    <dbReference type="NCBI Taxonomy" id="60175"/>
    <lineage>
        <taxon>Eukaryota</taxon>
        <taxon>Fungi</taxon>
        <taxon>Dikarya</taxon>
        <taxon>Ascomycota</taxon>
        <taxon>Pezizomycotina</taxon>
        <taxon>Eurotiomycetes</taxon>
        <taxon>Eurotiomycetidae</taxon>
        <taxon>Eurotiales</taxon>
        <taxon>Aspergillaceae</taxon>
        <taxon>Penicillium</taxon>
    </lineage>
</organism>
<keyword evidence="5" id="KW-0299">Galactose metabolism</keyword>
<dbReference type="InterPro" id="IPR006204">
    <property type="entry name" value="GHMP_kinase_N_dom"/>
</dbReference>
<comment type="similarity">
    <text evidence="1">Belongs to the GHMP kinase family. GalK subfamily.</text>
</comment>
<evidence type="ECO:0000256" key="1">
    <source>
        <dbReference type="ARBA" id="ARBA00006566"/>
    </source>
</evidence>
<evidence type="ECO:0000259" key="11">
    <source>
        <dbReference type="Pfam" id="PF08544"/>
    </source>
</evidence>
<dbReference type="GO" id="GO:0006012">
    <property type="term" value="P:galactose metabolic process"/>
    <property type="evidence" value="ECO:0007669"/>
    <property type="project" value="UniProtKB-KW"/>
</dbReference>
<keyword evidence="7" id="KW-0443">Lipid metabolism</keyword>
<feature type="compositionally biased region" description="Basic residues" evidence="9">
    <location>
        <begin position="16"/>
        <end position="25"/>
    </location>
</feature>
<feature type="domain" description="GHMP kinase N-terminal" evidence="10">
    <location>
        <begin position="253"/>
        <end position="339"/>
    </location>
</feature>
<dbReference type="PROSITE" id="PS00106">
    <property type="entry name" value="GALACTOKINASE"/>
    <property type="match status" value="1"/>
</dbReference>
<gene>
    <name evidence="13" type="ORF">PNAL_LOCUS7959</name>
</gene>
<dbReference type="InterPro" id="IPR014721">
    <property type="entry name" value="Ribsml_uS5_D2-typ_fold_subgr"/>
</dbReference>
<dbReference type="PANTHER" id="PTHR10457">
    <property type="entry name" value="MEVALONATE KINASE/GALACTOKINASE"/>
    <property type="match status" value="1"/>
</dbReference>
<dbReference type="GO" id="GO:0005829">
    <property type="term" value="C:cytosol"/>
    <property type="evidence" value="ECO:0007669"/>
    <property type="project" value="TreeGrafter"/>
</dbReference>
<dbReference type="FunFam" id="1.20.1440.340:FF:000003">
    <property type="entry name" value="GAL1p Galactokinase"/>
    <property type="match status" value="1"/>
</dbReference>
<dbReference type="GO" id="GO:0000411">
    <property type="term" value="P:positive regulation of transcription by galactose"/>
    <property type="evidence" value="ECO:0007669"/>
    <property type="project" value="UniProtKB-ARBA"/>
</dbReference>
<evidence type="ECO:0000256" key="4">
    <source>
        <dbReference type="ARBA" id="ARBA00023011"/>
    </source>
</evidence>
<keyword evidence="6" id="KW-1207">Sterol metabolism</keyword>
<comment type="caution">
    <text evidence="13">The sequence shown here is derived from an EMBL/GenBank/DDBJ whole genome shotgun (WGS) entry which is preliminary data.</text>
</comment>
<dbReference type="Pfam" id="PF00288">
    <property type="entry name" value="GHMP_kinases_N"/>
    <property type="match status" value="1"/>
</dbReference>
<dbReference type="GO" id="GO:0005524">
    <property type="term" value="F:ATP binding"/>
    <property type="evidence" value="ECO:0007669"/>
    <property type="project" value="UniProtKB-KW"/>
</dbReference>
<keyword evidence="4" id="KW-0752">Steroid biosynthesis</keyword>
<feature type="compositionally biased region" description="Low complexity" evidence="9">
    <location>
        <begin position="62"/>
        <end position="86"/>
    </location>
</feature>
<dbReference type="FunFam" id="3.30.230.10:FF:000056">
    <property type="entry name" value="GAL1p Galactokinase"/>
    <property type="match status" value="1"/>
</dbReference>
<dbReference type="GO" id="GO:0004335">
    <property type="term" value="F:galactokinase activity"/>
    <property type="evidence" value="ECO:0007669"/>
    <property type="project" value="InterPro"/>
</dbReference>
<feature type="region of interest" description="Disordered" evidence="9">
    <location>
        <begin position="62"/>
        <end position="87"/>
    </location>
</feature>
<keyword evidence="7" id="KW-0753">Steroid metabolism</keyword>
<keyword evidence="3" id="KW-0067">ATP-binding</keyword>
<evidence type="ECO:0000256" key="8">
    <source>
        <dbReference type="ARBA" id="ARBA00023277"/>
    </source>
</evidence>
<dbReference type="InterPro" id="IPR019741">
    <property type="entry name" value="Galactokinase_CS"/>
</dbReference>
<evidence type="ECO:0000313" key="14">
    <source>
        <dbReference type="Proteomes" id="UP001153461"/>
    </source>
</evidence>
<dbReference type="NCBIfam" id="TIGR00131">
    <property type="entry name" value="gal_kin"/>
    <property type="match status" value="1"/>
</dbReference>
<keyword evidence="2" id="KW-0547">Nucleotide-binding</keyword>
<protein>
    <recommendedName>
        <fullName evidence="15">Galactokinase</fullName>
    </recommendedName>
</protein>
<keyword evidence="4" id="KW-0756">Sterol biosynthesis</keyword>
<dbReference type="SUPFAM" id="SSF55060">
    <property type="entry name" value="GHMP Kinase, C-terminal domain"/>
    <property type="match status" value="1"/>
</dbReference>
<dbReference type="Gene3D" id="3.30.70.3170">
    <property type="match status" value="1"/>
</dbReference>
<dbReference type="Pfam" id="PF10509">
    <property type="entry name" value="GalKase_gal_bdg"/>
    <property type="match status" value="1"/>
</dbReference>
<evidence type="ECO:0000256" key="5">
    <source>
        <dbReference type="ARBA" id="ARBA00023144"/>
    </source>
</evidence>
<keyword evidence="8" id="KW-0119">Carbohydrate metabolism</keyword>
<evidence type="ECO:0000313" key="13">
    <source>
        <dbReference type="EMBL" id="CAG8217568.1"/>
    </source>
</evidence>
<dbReference type="Gene3D" id="3.30.230.10">
    <property type="match status" value="1"/>
</dbReference>
<dbReference type="FunFam" id="3.30.70.3170:FF:000002">
    <property type="entry name" value="Galactokinase"/>
    <property type="match status" value="1"/>
</dbReference>
<dbReference type="PRINTS" id="PR00959">
    <property type="entry name" value="MEVGALKINASE"/>
</dbReference>
<feature type="domain" description="Galactokinase N-terminal" evidence="12">
    <location>
        <begin position="153"/>
        <end position="200"/>
    </location>
</feature>
<reference evidence="13" key="1">
    <citation type="submission" date="2021-07" db="EMBL/GenBank/DDBJ databases">
        <authorList>
            <person name="Branca A.L. A."/>
        </authorList>
    </citation>
    <scope>NUCLEOTIDE SEQUENCE</scope>
</reference>
<dbReference type="InterPro" id="IPR013750">
    <property type="entry name" value="GHMP_kinase_C_dom"/>
</dbReference>
<feature type="region of interest" description="Disordered" evidence="9">
    <location>
        <begin position="1"/>
        <end position="36"/>
    </location>
</feature>
<evidence type="ECO:0000256" key="9">
    <source>
        <dbReference type="SAM" id="MobiDB-lite"/>
    </source>
</evidence>
<dbReference type="Gene3D" id="1.20.1440.340">
    <property type="match status" value="1"/>
</dbReference>
<evidence type="ECO:0000256" key="7">
    <source>
        <dbReference type="ARBA" id="ARBA00023221"/>
    </source>
</evidence>
<feature type="domain" description="GHMP kinase C-terminal" evidence="11">
    <location>
        <begin position="519"/>
        <end position="597"/>
    </location>
</feature>
<keyword evidence="4" id="KW-0444">Lipid biosynthesis</keyword>
<dbReference type="Proteomes" id="UP001153461">
    <property type="component" value="Unassembled WGS sequence"/>
</dbReference>
<evidence type="ECO:0000259" key="12">
    <source>
        <dbReference type="Pfam" id="PF10509"/>
    </source>
</evidence>
<evidence type="ECO:0000256" key="2">
    <source>
        <dbReference type="ARBA" id="ARBA00022741"/>
    </source>
</evidence>
<evidence type="ECO:0000256" key="3">
    <source>
        <dbReference type="ARBA" id="ARBA00022840"/>
    </source>
</evidence>
<dbReference type="GO" id="GO:0016126">
    <property type="term" value="P:sterol biosynthetic process"/>
    <property type="evidence" value="ECO:0007669"/>
    <property type="project" value="UniProtKB-KW"/>
</dbReference>
<dbReference type="SUPFAM" id="SSF54211">
    <property type="entry name" value="Ribosomal protein S5 domain 2-like"/>
    <property type="match status" value="1"/>
</dbReference>
<dbReference type="PRINTS" id="PR00473">
    <property type="entry name" value="GALCTOKINASE"/>
</dbReference>
<accession>A0A9W4I4G8</accession>
<evidence type="ECO:0000259" key="10">
    <source>
        <dbReference type="Pfam" id="PF00288"/>
    </source>
</evidence>
<dbReference type="InterPro" id="IPR019539">
    <property type="entry name" value="GalKase_N"/>
</dbReference>
<dbReference type="InterPro" id="IPR036554">
    <property type="entry name" value="GHMP_kinase_C_sf"/>
</dbReference>
<proteinExistence type="inferred from homology"/>
<dbReference type="InterPro" id="IPR000705">
    <property type="entry name" value="Galactokinase"/>
</dbReference>